<comment type="catalytic activity">
    <reaction evidence="2">
        <text>a 3'-end 2',3'-cyclophospho-ribonucleotide-RNA + H2O = a 3'-end 2'-phospho-ribonucleotide-RNA + H(+)</text>
        <dbReference type="Rhea" id="RHEA:11828"/>
        <dbReference type="Rhea" id="RHEA-COMP:10464"/>
        <dbReference type="Rhea" id="RHEA-COMP:17353"/>
        <dbReference type="ChEBI" id="CHEBI:15377"/>
        <dbReference type="ChEBI" id="CHEBI:15378"/>
        <dbReference type="ChEBI" id="CHEBI:83064"/>
        <dbReference type="ChEBI" id="CHEBI:173113"/>
        <dbReference type="EC" id="3.1.4.58"/>
    </reaction>
</comment>
<evidence type="ECO:0000313" key="4">
    <source>
        <dbReference type="Proteomes" id="UP000231019"/>
    </source>
</evidence>
<feature type="active site" description="Proton donor" evidence="2">
    <location>
        <position position="87"/>
    </location>
</feature>
<dbReference type="PANTHER" id="PTHR35561:SF1">
    <property type="entry name" value="RNA 2',3'-CYCLIC PHOSPHODIESTERASE"/>
    <property type="match status" value="1"/>
</dbReference>
<dbReference type="GO" id="GO:0004113">
    <property type="term" value="F:2',3'-cyclic-nucleotide 3'-phosphodiesterase activity"/>
    <property type="evidence" value="ECO:0007669"/>
    <property type="project" value="InterPro"/>
</dbReference>
<name>A0A2M7G2Z5_9BACT</name>
<dbReference type="PANTHER" id="PTHR35561">
    <property type="entry name" value="RNA 2',3'-CYCLIC PHOSPHODIESTERASE"/>
    <property type="match status" value="1"/>
</dbReference>
<evidence type="ECO:0000256" key="2">
    <source>
        <dbReference type="HAMAP-Rule" id="MF_01940"/>
    </source>
</evidence>
<dbReference type="Proteomes" id="UP000231019">
    <property type="component" value="Unassembled WGS sequence"/>
</dbReference>
<dbReference type="InterPro" id="IPR009097">
    <property type="entry name" value="Cyclic_Pdiesterase"/>
</dbReference>
<dbReference type="InterPro" id="IPR004175">
    <property type="entry name" value="RNA_CPDase"/>
</dbReference>
<feature type="short sequence motif" description="HXTX 1" evidence="2">
    <location>
        <begin position="87"/>
        <end position="90"/>
    </location>
</feature>
<protein>
    <recommendedName>
        <fullName evidence="2">RNA 2',3'-cyclic phosphodiesterase</fullName>
        <shortName evidence="2">RNA 2',3'-CPDase</shortName>
        <ecNumber evidence="2">3.1.4.58</ecNumber>
    </recommendedName>
</protein>
<sequence>MIMRICCRKTPPLPQNLCLGFQKFSAVGCVEPISASNMPPDKQTLLRLFLGIPLPEELLEQALAAQALLKSLNPGIRTSWVRPVQMHLTLKFLGDTSLNRMQRMVPKLERVFAQFQPLGLNLSEPGVFPKPESAQVVFWGLTPEVELLAMHKELEKVLETLGFAREKRAYHPHLTLGRIRQKLEAPYRLPAFFSSERPASVWEAGQIELLQSELSSEGSRYTCLHRFRLG</sequence>
<dbReference type="EMBL" id="PFFQ01000039">
    <property type="protein sequence ID" value="PIW16194.1"/>
    <property type="molecule type" value="Genomic_DNA"/>
</dbReference>
<comment type="caution">
    <text evidence="3">The sequence shown here is derived from an EMBL/GenBank/DDBJ whole genome shotgun (WGS) entry which is preliminary data.</text>
</comment>
<evidence type="ECO:0000256" key="1">
    <source>
        <dbReference type="ARBA" id="ARBA00022801"/>
    </source>
</evidence>
<organism evidence="3 4">
    <name type="scientific">bacterium (Candidatus Blackallbacteria) CG17_big_fil_post_rev_8_21_14_2_50_48_46</name>
    <dbReference type="NCBI Taxonomy" id="2014261"/>
    <lineage>
        <taxon>Bacteria</taxon>
        <taxon>Candidatus Blackallbacteria</taxon>
    </lineage>
</organism>
<feature type="active site" description="Proton acceptor" evidence="2">
    <location>
        <position position="173"/>
    </location>
</feature>
<reference evidence="3 4" key="1">
    <citation type="submission" date="2017-09" db="EMBL/GenBank/DDBJ databases">
        <title>Depth-based differentiation of microbial function through sediment-hosted aquifers and enrichment of novel symbionts in the deep terrestrial subsurface.</title>
        <authorList>
            <person name="Probst A.J."/>
            <person name="Ladd B."/>
            <person name="Jarett J.K."/>
            <person name="Geller-Mcgrath D.E."/>
            <person name="Sieber C.M."/>
            <person name="Emerson J.B."/>
            <person name="Anantharaman K."/>
            <person name="Thomas B.C."/>
            <person name="Malmstrom R."/>
            <person name="Stieglmeier M."/>
            <person name="Klingl A."/>
            <person name="Woyke T."/>
            <person name="Ryan C.M."/>
            <person name="Banfield J.F."/>
        </authorList>
    </citation>
    <scope>NUCLEOTIDE SEQUENCE [LARGE SCALE GENOMIC DNA]</scope>
    <source>
        <strain evidence="3">CG17_big_fil_post_rev_8_21_14_2_50_48_46</strain>
    </source>
</reference>
<dbReference type="HAMAP" id="MF_01940">
    <property type="entry name" value="RNA_CPDase"/>
    <property type="match status" value="1"/>
</dbReference>
<keyword evidence="1 2" id="KW-0378">Hydrolase</keyword>
<dbReference type="Gene3D" id="3.90.1140.10">
    <property type="entry name" value="Cyclic phosphodiesterase"/>
    <property type="match status" value="1"/>
</dbReference>
<gene>
    <name evidence="3" type="ORF">COW36_13760</name>
</gene>
<proteinExistence type="inferred from homology"/>
<feature type="short sequence motif" description="HXTX 2" evidence="2">
    <location>
        <begin position="173"/>
        <end position="176"/>
    </location>
</feature>
<dbReference type="GO" id="GO:0008664">
    <property type="term" value="F:RNA 2',3'-cyclic 3'-phosphodiesterase activity"/>
    <property type="evidence" value="ECO:0007669"/>
    <property type="project" value="UniProtKB-EC"/>
</dbReference>
<accession>A0A2M7G2Z5</accession>
<dbReference type="AlphaFoldDB" id="A0A2M7G2Z5"/>
<dbReference type="EC" id="3.1.4.58" evidence="2"/>
<dbReference type="NCBIfam" id="TIGR02258">
    <property type="entry name" value="2_5_ligase"/>
    <property type="match status" value="1"/>
</dbReference>
<dbReference type="Pfam" id="PF13563">
    <property type="entry name" value="2_5_RNA_ligase2"/>
    <property type="match status" value="1"/>
</dbReference>
<dbReference type="SUPFAM" id="SSF55144">
    <property type="entry name" value="LigT-like"/>
    <property type="match status" value="1"/>
</dbReference>
<comment type="similarity">
    <text evidence="2">Belongs to the 2H phosphoesterase superfamily. ThpR family.</text>
</comment>
<comment type="function">
    <text evidence="2">Hydrolyzes RNA 2',3'-cyclic phosphodiester to an RNA 2'-phosphomonoester.</text>
</comment>
<evidence type="ECO:0000313" key="3">
    <source>
        <dbReference type="EMBL" id="PIW16194.1"/>
    </source>
</evidence>